<keyword evidence="4 7" id="KW-0233">DNA recombination</keyword>
<evidence type="ECO:0000313" key="9">
    <source>
        <dbReference type="EMBL" id="ALS55933.1"/>
    </source>
</evidence>
<name>A0A0U2X6U3_9BACT</name>
<evidence type="ECO:0000256" key="5">
    <source>
        <dbReference type="ARBA" id="ARBA00023204"/>
    </source>
</evidence>
<dbReference type="HAMAP" id="MF_00201">
    <property type="entry name" value="RecO"/>
    <property type="match status" value="1"/>
</dbReference>
<dbReference type="GO" id="GO:0043590">
    <property type="term" value="C:bacterial nucleoid"/>
    <property type="evidence" value="ECO:0007669"/>
    <property type="project" value="TreeGrafter"/>
</dbReference>
<dbReference type="GO" id="GO:0006310">
    <property type="term" value="P:DNA recombination"/>
    <property type="evidence" value="ECO:0007669"/>
    <property type="project" value="UniProtKB-UniRule"/>
</dbReference>
<comment type="similarity">
    <text evidence="1 7">Belongs to the RecO family.</text>
</comment>
<dbReference type="GO" id="GO:0006302">
    <property type="term" value="P:double-strand break repair"/>
    <property type="evidence" value="ECO:0007669"/>
    <property type="project" value="TreeGrafter"/>
</dbReference>
<dbReference type="Pfam" id="PF11967">
    <property type="entry name" value="RecO_N"/>
    <property type="match status" value="1"/>
</dbReference>
<evidence type="ECO:0000256" key="2">
    <source>
        <dbReference type="ARBA" id="ARBA00021310"/>
    </source>
</evidence>
<evidence type="ECO:0000256" key="4">
    <source>
        <dbReference type="ARBA" id="ARBA00023172"/>
    </source>
</evidence>
<dbReference type="SUPFAM" id="SSF50249">
    <property type="entry name" value="Nucleic acid-binding proteins"/>
    <property type="match status" value="1"/>
</dbReference>
<evidence type="ECO:0000256" key="1">
    <source>
        <dbReference type="ARBA" id="ARBA00007452"/>
    </source>
</evidence>
<dbReference type="InterPro" id="IPR022572">
    <property type="entry name" value="DNA_rep/recomb_RecO_N"/>
</dbReference>
<evidence type="ECO:0000256" key="7">
    <source>
        <dbReference type="HAMAP-Rule" id="MF_00201"/>
    </source>
</evidence>
<proteinExistence type="inferred from homology"/>
<accession>A0A0U2X6U3</accession>
<evidence type="ECO:0000259" key="8">
    <source>
        <dbReference type="Pfam" id="PF11967"/>
    </source>
</evidence>
<keyword evidence="5 7" id="KW-0234">DNA repair</keyword>
<evidence type="ECO:0000256" key="6">
    <source>
        <dbReference type="ARBA" id="ARBA00033409"/>
    </source>
</evidence>
<organism evidence="9">
    <name type="scientific">uncultured bacterium EIL68H05</name>
    <dbReference type="NCBI Taxonomy" id="1768205"/>
    <lineage>
        <taxon>Bacteria</taxon>
        <taxon>environmental samples</taxon>
    </lineage>
</organism>
<dbReference type="Gene3D" id="1.20.1440.120">
    <property type="entry name" value="Recombination protein O, C-terminal domain"/>
    <property type="match status" value="1"/>
</dbReference>
<dbReference type="EMBL" id="KT201082">
    <property type="protein sequence ID" value="ALS55933.1"/>
    <property type="molecule type" value="Genomic_DNA"/>
</dbReference>
<dbReference type="Gene3D" id="2.40.50.140">
    <property type="entry name" value="Nucleic acid-binding proteins"/>
    <property type="match status" value="1"/>
</dbReference>
<dbReference type="NCBIfam" id="TIGR00613">
    <property type="entry name" value="reco"/>
    <property type="match status" value="1"/>
</dbReference>
<protein>
    <recommendedName>
        <fullName evidence="2 7">DNA repair protein RecO</fullName>
    </recommendedName>
    <alternativeName>
        <fullName evidence="6 7">Recombination protein O</fullName>
    </alternativeName>
</protein>
<gene>
    <name evidence="7" type="primary">recO</name>
</gene>
<comment type="function">
    <text evidence="7">Involved in DNA repair and RecF pathway recombination.</text>
</comment>
<dbReference type="PANTHER" id="PTHR33991:SF1">
    <property type="entry name" value="DNA REPAIR PROTEIN RECO"/>
    <property type="match status" value="1"/>
</dbReference>
<dbReference type="PANTHER" id="PTHR33991">
    <property type="entry name" value="DNA REPAIR PROTEIN RECO"/>
    <property type="match status" value="1"/>
</dbReference>
<dbReference type="Pfam" id="PF02565">
    <property type="entry name" value="RecO_C"/>
    <property type="match status" value="1"/>
</dbReference>
<dbReference type="AlphaFoldDB" id="A0A0U2X6U3"/>
<evidence type="ECO:0000256" key="3">
    <source>
        <dbReference type="ARBA" id="ARBA00022763"/>
    </source>
</evidence>
<sequence length="230" mass="26374">MKTRNSLAFLLHARDYSETSVIASFLTKDFGILNALLKGAKRKGSKFANILSPGSELYISYSDKNALKTIFECEINKQIPIAPKNLKILIYLNELILKIFEKEHDIPVVFKDYDELMSLMTLDNKDEILELSLRNFEYRLITDLGYGFDLTKNDVGSSIEPDQDYLFSPLRGIYSLDKGEIESSFKGHHLLDFMSGKFSNNMTKKVIKSIFRESLEAILGKELNARKYFN</sequence>
<feature type="domain" description="DNA replication/recombination mediator RecO N-terminal" evidence="8">
    <location>
        <begin position="1"/>
        <end position="76"/>
    </location>
</feature>
<dbReference type="InterPro" id="IPR042242">
    <property type="entry name" value="RecO_C"/>
</dbReference>
<dbReference type="InterPro" id="IPR012340">
    <property type="entry name" value="NA-bd_OB-fold"/>
</dbReference>
<dbReference type="InterPro" id="IPR003717">
    <property type="entry name" value="RecO"/>
</dbReference>
<keyword evidence="3 7" id="KW-0227">DNA damage</keyword>
<reference evidence="9" key="1">
    <citation type="journal article" date="2016" name="ISME J.">
        <title>Functional metagenomic screen reveals new and diverse microbial rhodopsins.</title>
        <authorList>
            <person name="Pushkarev A."/>
            <person name="Beja O."/>
        </authorList>
    </citation>
    <scope>NUCLEOTIDE SEQUENCE</scope>
</reference>